<reference evidence="1" key="1">
    <citation type="submission" date="2025-08" db="UniProtKB">
        <authorList>
            <consortium name="Ensembl"/>
        </authorList>
    </citation>
    <scope>IDENTIFICATION</scope>
</reference>
<reference evidence="1" key="2">
    <citation type="submission" date="2025-09" db="UniProtKB">
        <authorList>
            <consortium name="Ensembl"/>
        </authorList>
    </citation>
    <scope>IDENTIFICATION</scope>
</reference>
<organism evidence="1 2">
    <name type="scientific">Fundulus heteroclitus</name>
    <name type="common">Killifish</name>
    <name type="synonym">Mummichog</name>
    <dbReference type="NCBI Taxonomy" id="8078"/>
    <lineage>
        <taxon>Eukaryota</taxon>
        <taxon>Metazoa</taxon>
        <taxon>Chordata</taxon>
        <taxon>Craniata</taxon>
        <taxon>Vertebrata</taxon>
        <taxon>Euteleostomi</taxon>
        <taxon>Actinopterygii</taxon>
        <taxon>Neopterygii</taxon>
        <taxon>Teleostei</taxon>
        <taxon>Neoteleostei</taxon>
        <taxon>Acanthomorphata</taxon>
        <taxon>Ovalentaria</taxon>
        <taxon>Atherinomorphae</taxon>
        <taxon>Cyprinodontiformes</taxon>
        <taxon>Fundulidae</taxon>
        <taxon>Fundulus</taxon>
    </lineage>
</organism>
<name>A0A3Q2PX06_FUNHE</name>
<dbReference type="Proteomes" id="UP000265000">
    <property type="component" value="Unplaced"/>
</dbReference>
<dbReference type="Ensembl" id="ENSFHET00000034316.1">
    <property type="protein sequence ID" value="ENSFHEP00000018281.1"/>
    <property type="gene ID" value="ENSFHEG00000020122.1"/>
</dbReference>
<evidence type="ECO:0000313" key="1">
    <source>
        <dbReference type="Ensembl" id="ENSFHEP00000018281.1"/>
    </source>
</evidence>
<accession>A0A3Q2PX06</accession>
<sequence length="127" mass="13907">MSLYQLLCSPSSSHQNHHTLCLSCPRRALGVPTVSYEAKLFGISSNRVCKRNKPVSPYGNYTGQMRASVYQPTELALITKTGGNVSIKCYRATFAAATSTLQLLLNSLEPGKKSKINNASERKLVKD</sequence>
<evidence type="ECO:0000313" key="2">
    <source>
        <dbReference type="Proteomes" id="UP000265000"/>
    </source>
</evidence>
<protein>
    <submittedName>
        <fullName evidence="1">Uncharacterized protein</fullName>
    </submittedName>
</protein>
<dbReference type="AlphaFoldDB" id="A0A3Q2PX06"/>
<keyword evidence="2" id="KW-1185">Reference proteome</keyword>
<proteinExistence type="predicted"/>